<evidence type="ECO:0000313" key="2">
    <source>
        <dbReference type="Proteomes" id="UP000076632"/>
    </source>
</evidence>
<proteinExistence type="predicted"/>
<dbReference type="RefSeq" id="XP_018189255.1">
    <property type="nucleotide sequence ID" value="XM_018329011.1"/>
</dbReference>
<protein>
    <submittedName>
        <fullName evidence="1">Uncharacterized protein</fullName>
    </submittedName>
</protein>
<dbReference type="EMBL" id="KV407457">
    <property type="protein sequence ID" value="KZF23700.1"/>
    <property type="molecule type" value="Genomic_DNA"/>
</dbReference>
<dbReference type="Proteomes" id="UP000076632">
    <property type="component" value="Unassembled WGS sequence"/>
</dbReference>
<dbReference type="AlphaFoldDB" id="A0A165HLK8"/>
<accession>A0A165HLK8</accession>
<dbReference type="GeneID" id="28894148"/>
<name>A0A165HLK8_XYLHT</name>
<keyword evidence="2" id="KW-1185">Reference proteome</keyword>
<evidence type="ECO:0000313" key="1">
    <source>
        <dbReference type="EMBL" id="KZF23700.1"/>
    </source>
</evidence>
<sequence length="183" mass="20115">MHLHSKSLFSQVLLLVLGSAFFISLFVPAPVLAAAMPLKDGEQSEHSELDKHKMYDTHNENNDKLQVIRQTGCSSADALSASKFSMDLNSTISPISPISTISTRGTGASTVTSSDGLDDLDLDLEKRERGEVFEGYCSKSPGQWCYFCYYGIVHKQRCMTIHKCSETGSLCWYSDQNGLAVCS</sequence>
<gene>
    <name evidence="1" type="ORF">L228DRAFT_122598</name>
</gene>
<organism evidence="1 2">
    <name type="scientific">Xylona heveae (strain CBS 132557 / TC161)</name>
    <dbReference type="NCBI Taxonomy" id="1328760"/>
    <lineage>
        <taxon>Eukaryota</taxon>
        <taxon>Fungi</taxon>
        <taxon>Dikarya</taxon>
        <taxon>Ascomycota</taxon>
        <taxon>Pezizomycotina</taxon>
        <taxon>Xylonomycetes</taxon>
        <taxon>Xylonales</taxon>
        <taxon>Xylonaceae</taxon>
        <taxon>Xylona</taxon>
    </lineage>
</organism>
<dbReference type="InParanoid" id="A0A165HLK8"/>
<reference evidence="1 2" key="1">
    <citation type="journal article" date="2016" name="Fungal Biol.">
        <title>The genome of Xylona heveae provides a window into fungal endophytism.</title>
        <authorList>
            <person name="Gazis R."/>
            <person name="Kuo A."/>
            <person name="Riley R."/>
            <person name="LaButti K."/>
            <person name="Lipzen A."/>
            <person name="Lin J."/>
            <person name="Amirebrahimi M."/>
            <person name="Hesse C.N."/>
            <person name="Spatafora J.W."/>
            <person name="Henrissat B."/>
            <person name="Hainaut M."/>
            <person name="Grigoriev I.V."/>
            <person name="Hibbett D.S."/>
        </authorList>
    </citation>
    <scope>NUCLEOTIDE SEQUENCE [LARGE SCALE GENOMIC DNA]</scope>
    <source>
        <strain evidence="1 2">TC161</strain>
    </source>
</reference>